<evidence type="ECO:0000256" key="4">
    <source>
        <dbReference type="ARBA" id="ARBA00022840"/>
    </source>
</evidence>
<evidence type="ECO:0000313" key="14">
    <source>
        <dbReference type="EMBL" id="ERJ05691.1"/>
    </source>
</evidence>
<dbReference type="PROSITE" id="PS51198">
    <property type="entry name" value="UVRD_HELICASE_ATP_BIND"/>
    <property type="match status" value="1"/>
</dbReference>
<keyword evidence="16" id="KW-1185">Reference proteome</keyword>
<keyword evidence="3 9" id="KW-0347">Helicase</keyword>
<evidence type="ECO:0000256" key="8">
    <source>
        <dbReference type="ARBA" id="ARBA00048988"/>
    </source>
</evidence>
<feature type="coiled-coil region" evidence="10">
    <location>
        <begin position="88"/>
        <end position="115"/>
    </location>
</feature>
<comment type="catalytic activity">
    <reaction evidence="8">
        <text>ATP + H2O = ADP + phosphate + H(+)</text>
        <dbReference type="Rhea" id="RHEA:13065"/>
        <dbReference type="ChEBI" id="CHEBI:15377"/>
        <dbReference type="ChEBI" id="CHEBI:15378"/>
        <dbReference type="ChEBI" id="CHEBI:30616"/>
        <dbReference type="ChEBI" id="CHEBI:43474"/>
        <dbReference type="ChEBI" id="CHEBI:456216"/>
        <dbReference type="EC" id="5.6.2.4"/>
    </reaction>
</comment>
<dbReference type="EMBL" id="AFNT02000027">
    <property type="protein sequence ID" value="ERJ05691.1"/>
    <property type="molecule type" value="Genomic_DNA"/>
</dbReference>
<organism evidence="13 16">
    <name type="scientific">Halorhabdus tiamatea SARL4B</name>
    <dbReference type="NCBI Taxonomy" id="1033806"/>
    <lineage>
        <taxon>Archaea</taxon>
        <taxon>Methanobacteriati</taxon>
        <taxon>Methanobacteriota</taxon>
        <taxon>Stenosarchaea group</taxon>
        <taxon>Halobacteria</taxon>
        <taxon>Halobacteriales</taxon>
        <taxon>Haloarculaceae</taxon>
        <taxon>Halorhabdus</taxon>
    </lineage>
</organism>
<evidence type="ECO:0000256" key="2">
    <source>
        <dbReference type="ARBA" id="ARBA00022801"/>
    </source>
</evidence>
<dbReference type="Proteomes" id="UP000003861">
    <property type="component" value="Unassembled WGS sequence"/>
</dbReference>
<dbReference type="GeneID" id="31401358"/>
<dbReference type="eggNOG" id="arCOG01510">
    <property type="taxonomic scope" value="Archaea"/>
</dbReference>
<dbReference type="Gene3D" id="3.40.91.30">
    <property type="match status" value="1"/>
</dbReference>
<accession>S6D9B2</accession>
<dbReference type="OrthoDB" id="203178at2157"/>
<dbReference type="GO" id="GO:0000725">
    <property type="term" value="P:recombinational repair"/>
    <property type="evidence" value="ECO:0007669"/>
    <property type="project" value="TreeGrafter"/>
</dbReference>
<sequence length="1537" mass="174679">MIEIAIGGIISISLGWGAFSTYQAIRKDSESNSPSDTDVKSPTDADEATDLVDSREDADPVPNEISQFLQTSHDRLDVARQRRDEGKKEEAYVEIERAEKALYDARREYDKLIESSGDNPSTNESSIKSISDKLREIADRIYDERLNLPPRNLDASISNEVPTDSEENLKAGSTQQTGGHALDITQSIDKTESLLKHGHSDADPVDIQQFLLKLENHRDELTAQMGELPGDSPEYEAAESLCDKIEQEYTAEVGSITKRASAAIEPVRTATETYVRSHGEPSADRFDALKSRHSEIKSQYSWIRHVNCSLISTSEVVKGVQAVEEQLDQLEKVFDTGSRIRAAFRTRRENVLSKKLRETWLRQREDLLADALTLIVNGENQLFETILTEQFGSRNQVIDNVLNGWNGPSVGVLDSESTIVCPACGTVSSNVPRYVSHRTTSDICRSKIIIPEYCENRSGNTAEAVLAVEPDDLRHSLEEIWTSTQDVIDEVRSEAQQRGLDAICETTDQVERELQIISSLFESQLDYHELRNHLDTDEAARLFSSLRDDRTAIESVSFLPIENPSMKKSKKCELLVEELRGQLLCLSLITEVVESSLSHEVTIEDTEAAINSVERLSSQTKPSMIRSEYRAVLKAIYGVLTQNRLAMVESAVSEFADATDTVLPSPNQDSNNRAEYNRYLPTHTHAEYQADLNSVEGELQEIGDPIDKDLFLAERTDSGIGSPTLQKRFERLRESISWYRQLLDSRQQYNRAFVENQSVACDTLFSEIGSNNFVLDEDQRRAVIRNDTYNQVIAAAGTGKTLTLTTRVQYLVQELGVDPNRILLLTFGKDAADEMKERLGEHFDITNVAVSTVHGYGYEILEETKETMPAVFDGTDFDNFVDDALTGNLDPVPDDFVTHFERYLTVRNDDEAVESEFAEKEAYYEAKRKQRYKTLDNETVKSVAERRIANFLFRHQIKYRYEDRASWVESDEHHEVYRPDFYLPEYNIYIEHWGVDERGEVAPWFSQTSAEYRESARWKRQQFTQNDEQTLIETHEFEHTQDRLEVILRARLESHGVLLDRLSYTELVEATFDRYEQKRIKQELKQFIDLAKTFRLEAADIRTSIDHLSSRRHAFGEAGVALLERYEDHLDATGQIDYTDMVNGGLNALDTDLIEDDHRFDHVLVDEFQDLADNQLALIDRMTGPDSARLFCVGDDWQSIFSFRGADVNRFVEFEETFGDVTRTRLKENYRCPETVVTAGNDLIEINDQQIDKRVNSNSGVDTTPLLHELDGSDYIGYEYQLRDYVRELVESYLEKGASPEDIMILCRYEAGSYLDIIREGLRSLDNHGYIPNKVSENISINTIHKAKGREARHVILVHAVEGDLGFPAVDHSTNLLAPVQPMSVDSLAEERRLFYVSMTRSSGTLDIITRSGKESRFITEIRPHLESAWNGNSIAEMRGEETRTSITAKARKLKANSHPTMRQSGVLEDPTGAVRFITWADGGQKLLDQMQYYEFQGIYASNYEGNPQLEIKSDTIIQQIEPPDVPTSDIEPQTLD</sequence>
<dbReference type="eggNOG" id="arCOG00798">
    <property type="taxonomic scope" value="Archaea"/>
</dbReference>
<dbReference type="PANTHER" id="PTHR11070">
    <property type="entry name" value="UVRD / RECB / PCRA DNA HELICASE FAMILY MEMBER"/>
    <property type="match status" value="1"/>
</dbReference>
<keyword evidence="1 9" id="KW-0547">Nucleotide-binding</keyword>
<evidence type="ECO:0000256" key="10">
    <source>
        <dbReference type="SAM" id="Coils"/>
    </source>
</evidence>
<dbReference type="EMBL" id="HF571521">
    <property type="protein sequence ID" value="CCQ34906.1"/>
    <property type="molecule type" value="Genomic_DNA"/>
</dbReference>
<dbReference type="InterPro" id="IPR000212">
    <property type="entry name" value="DNA_helicase_UvrD/REP"/>
</dbReference>
<evidence type="ECO:0000256" key="6">
    <source>
        <dbReference type="ARBA" id="ARBA00034617"/>
    </source>
</evidence>
<dbReference type="GO" id="GO:0043138">
    <property type="term" value="F:3'-5' DNA helicase activity"/>
    <property type="evidence" value="ECO:0007669"/>
    <property type="project" value="UniProtKB-EC"/>
</dbReference>
<evidence type="ECO:0000256" key="11">
    <source>
        <dbReference type="SAM" id="MobiDB-lite"/>
    </source>
</evidence>
<dbReference type="eggNOG" id="arCOG00371">
    <property type="taxonomic scope" value="Archaea"/>
</dbReference>
<dbReference type="Pfam" id="PF13361">
    <property type="entry name" value="UvrD_C"/>
    <property type="match status" value="1"/>
</dbReference>
<dbReference type="eggNOG" id="arCOG00801">
    <property type="taxonomic scope" value="Archaea"/>
</dbReference>
<dbReference type="InterPro" id="IPR014016">
    <property type="entry name" value="UvrD-like_ATP-bd"/>
</dbReference>
<keyword evidence="4 9" id="KW-0067">ATP-binding</keyword>
<dbReference type="InterPro" id="IPR027417">
    <property type="entry name" value="P-loop_NTPase"/>
</dbReference>
<feature type="region of interest" description="Disordered" evidence="11">
    <location>
        <begin position="150"/>
        <end position="178"/>
    </location>
</feature>
<evidence type="ECO:0000256" key="7">
    <source>
        <dbReference type="ARBA" id="ARBA00034808"/>
    </source>
</evidence>
<gene>
    <name evidence="14" type="ORF">HLRTI_002313</name>
    <name evidence="13" type="ORF">HTIA_p2804</name>
</gene>
<reference evidence="14 15" key="1">
    <citation type="journal article" date="2011" name="J. Bacteriol.">
        <title>Genome sequence of Halorhabdus tiamatea, the first archaeon isolated from a deep-sea anoxic brine lake.</title>
        <authorList>
            <person name="Antunes A."/>
            <person name="Alam I."/>
            <person name="Bajic V.B."/>
            <person name="Stingl U."/>
        </authorList>
    </citation>
    <scope>NUCLEOTIDE SEQUENCE [LARGE SCALE GENOMIC DNA]</scope>
    <source>
        <strain evidence="14 15">SARL4B</strain>
    </source>
</reference>
<comment type="catalytic activity">
    <reaction evidence="6">
        <text>Couples ATP hydrolysis with the unwinding of duplex DNA by translocating in the 3'-5' direction.</text>
        <dbReference type="EC" id="5.6.2.4"/>
    </reaction>
</comment>
<geneLocation type="plasmid" evidence="13 16">
    <name>pHTIA</name>
</geneLocation>
<dbReference type="InterPro" id="IPR014017">
    <property type="entry name" value="DNA_helicase_UvrD-like_C"/>
</dbReference>
<keyword evidence="5" id="KW-0413">Isomerase</keyword>
<dbReference type="GO" id="GO:0016787">
    <property type="term" value="F:hydrolase activity"/>
    <property type="evidence" value="ECO:0007669"/>
    <property type="project" value="UniProtKB-UniRule"/>
</dbReference>
<feature type="domain" description="UvrD-like helicase ATP-binding" evidence="12">
    <location>
        <begin position="773"/>
        <end position="1233"/>
    </location>
</feature>
<evidence type="ECO:0000313" key="16">
    <source>
        <dbReference type="Proteomes" id="UP000015381"/>
    </source>
</evidence>
<evidence type="ECO:0000256" key="3">
    <source>
        <dbReference type="ARBA" id="ARBA00022806"/>
    </source>
</evidence>
<dbReference type="GO" id="GO:0003677">
    <property type="term" value="F:DNA binding"/>
    <property type="evidence" value="ECO:0007669"/>
    <property type="project" value="InterPro"/>
</dbReference>
<keyword evidence="2 9" id="KW-0378">Hydrolase</keyword>
<dbReference type="InterPro" id="IPR012340">
    <property type="entry name" value="NA-bd_OB-fold"/>
</dbReference>
<evidence type="ECO:0000256" key="1">
    <source>
        <dbReference type="ARBA" id="ARBA00022741"/>
    </source>
</evidence>
<evidence type="ECO:0000313" key="15">
    <source>
        <dbReference type="Proteomes" id="UP000003861"/>
    </source>
</evidence>
<dbReference type="Pfam" id="PF00580">
    <property type="entry name" value="UvrD-helicase"/>
    <property type="match status" value="1"/>
</dbReference>
<evidence type="ECO:0000259" key="12">
    <source>
        <dbReference type="PROSITE" id="PS51198"/>
    </source>
</evidence>
<name>S6D9B2_9EURY</name>
<evidence type="ECO:0000256" key="5">
    <source>
        <dbReference type="ARBA" id="ARBA00023235"/>
    </source>
</evidence>
<protein>
    <recommendedName>
        <fullName evidence="7">DNA 3'-5' helicase</fullName>
        <ecNumber evidence="7">5.6.2.4</ecNumber>
    </recommendedName>
</protein>
<keyword evidence="13" id="KW-0614">Plasmid</keyword>
<dbReference type="KEGG" id="hti:HTIA_p2804"/>
<keyword evidence="10" id="KW-0175">Coiled coil</keyword>
<reference evidence="14 15" key="2">
    <citation type="journal article" date="2013" name="PLoS ONE">
        <title>INDIGO - INtegrated Data Warehouse of MIcrobial GenOmes with Examples from the Red Sea Extremophiles.</title>
        <authorList>
            <person name="Alam I."/>
            <person name="Antunes A."/>
            <person name="Kamau A.A."/>
            <person name="Ba Alawi W."/>
            <person name="Kalkatawi M."/>
            <person name="Stingl U."/>
            <person name="Bajic V.B."/>
        </authorList>
    </citation>
    <scope>NUCLEOTIDE SEQUENCE [LARGE SCALE GENOMIC DNA]</scope>
    <source>
        <strain evidence="14 15">SARL4B</strain>
    </source>
</reference>
<dbReference type="Gene3D" id="2.40.50.140">
    <property type="entry name" value="Nucleic acid-binding proteins"/>
    <property type="match status" value="1"/>
</dbReference>
<evidence type="ECO:0000256" key="9">
    <source>
        <dbReference type="PROSITE-ProRule" id="PRU00560"/>
    </source>
</evidence>
<proteinExistence type="predicted"/>
<evidence type="ECO:0000313" key="13">
    <source>
        <dbReference type="EMBL" id="CCQ34906.1"/>
    </source>
</evidence>
<dbReference type="GO" id="GO:0005524">
    <property type="term" value="F:ATP binding"/>
    <property type="evidence" value="ECO:0007669"/>
    <property type="project" value="UniProtKB-UniRule"/>
</dbReference>
<dbReference type="Gene3D" id="3.40.50.300">
    <property type="entry name" value="P-loop containing nucleotide triphosphate hydrolases"/>
    <property type="match status" value="3"/>
</dbReference>
<dbReference type="PATRIC" id="fig|1033806.12.peg.2791"/>
<dbReference type="EC" id="5.6.2.4" evidence="7"/>
<dbReference type="SUPFAM" id="SSF50249">
    <property type="entry name" value="Nucleic acid-binding proteins"/>
    <property type="match status" value="1"/>
</dbReference>
<dbReference type="SUPFAM" id="SSF52540">
    <property type="entry name" value="P-loop containing nucleoside triphosphate hydrolases"/>
    <property type="match status" value="1"/>
</dbReference>
<dbReference type="RefSeq" id="WP_020931435.1">
    <property type="nucleotide sequence ID" value="NC_021913.1"/>
</dbReference>
<dbReference type="Proteomes" id="UP000015381">
    <property type="component" value="Plasmid pHTIA"/>
</dbReference>
<reference evidence="13 16" key="3">
    <citation type="journal article" date="2014" name="Environ. Microbiol.">
        <title>Halorhabdus tiamatea: proteogenomics and glycosidase activity measurements identify the first cultivated euryarchaeon from a deep-sea anoxic brine lake as potential polysaccharide degrader.</title>
        <authorList>
            <person name="Werner J."/>
            <person name="Ferrer M."/>
            <person name="Michel G."/>
            <person name="Mann A.J."/>
            <person name="Huang S."/>
            <person name="Juarez S."/>
            <person name="Ciordia S."/>
            <person name="Albar J.P."/>
            <person name="Alcaide M."/>
            <person name="La Cono V."/>
            <person name="Yakimov M.M."/>
            <person name="Antunes A."/>
            <person name="Taborda M."/>
            <person name="Da Costa M.S."/>
            <person name="Amann R.I."/>
            <person name="Gloeckner F.O."/>
            <person name="Golyshina O.V."/>
            <person name="Golyshin P.N."/>
            <person name="Teeling H."/>
        </authorList>
    </citation>
    <scope>NUCLEOTIDE SEQUENCE [LARGE SCALE GENOMIC DNA]</scope>
    <source>
        <strain evidence="16">SARL4B</strain>
        <strain evidence="13">Type strain: SARL4B</strain>
        <plasmid evidence="13">pHTIA</plasmid>
    </source>
</reference>
<dbReference type="PANTHER" id="PTHR11070:SF63">
    <property type="entry name" value="DNA HELICASE IV"/>
    <property type="match status" value="1"/>
</dbReference>
<dbReference type="HOGENOM" id="CLU_246947_0_0_2"/>
<feature type="region of interest" description="Disordered" evidence="11">
    <location>
        <begin position="27"/>
        <end position="62"/>
    </location>
</feature>
<feature type="binding site" evidence="9">
    <location>
        <begin position="794"/>
        <end position="801"/>
    </location>
    <ligand>
        <name>ATP</name>
        <dbReference type="ChEBI" id="CHEBI:30616"/>
    </ligand>
</feature>